<dbReference type="PANTHER" id="PTHR46082:SF6">
    <property type="entry name" value="AAA+ ATPASE DOMAIN-CONTAINING PROTEIN-RELATED"/>
    <property type="match status" value="1"/>
</dbReference>
<proteinExistence type="predicted"/>
<evidence type="ECO:0000259" key="1">
    <source>
        <dbReference type="Pfam" id="PF00931"/>
    </source>
</evidence>
<feature type="domain" description="NB-ARC" evidence="1">
    <location>
        <begin position="87"/>
        <end position="228"/>
    </location>
</feature>
<evidence type="ECO:0000313" key="3">
    <source>
        <dbReference type="Proteomes" id="UP000749040"/>
    </source>
</evidence>
<sequence length="743" mass="78215">MAGDSYHGPTGAQRGDHNVQNNYFQGAVRPPLVWPHQVGVILLRAGAFQDRAERARLRLAVAGGGTAVLGQAEGAGSAREPERGPVLSGMGGVGKTQLAADYARTALTGGELDLLVWVTAADRASLVAGLGRAGVEVAGAQLGDLQAAAEAFTAWLEPKAGQEVCRWLVVLDDVSDPDHLQGLWPPASPHGRTLITTRRRDAAFTLDGRTRIDVGLFTETEAVSYLSTVLAAHDRTESAEDLAALADDLGRLPLALSQAAAFMADAGMTVAGYRALLADRTVSLADASPQPLPPGHARAMAAAWDLSIERADRMRPAGLSRLLLHLASLLDPNGIPATVLTTPPALAYLSEERVGPAEPHRPGPAPADATAGNVTAGEVTAGLRVLHRLSLIDHTPQDPHREVRVHALIQRAVRDTLTPEQQHRTARTAADALLAAWPAVERDITLAQALRANTTTLTERAQDALHRPDAHTVLFRAGRSLGESGQVNAALTYHQHLAATTTEHLGPDHPDTLAARNNLASWRGEAGDAAGAAAAFAELLDVVVRVLGPDHPDTLTTRGNLADWRGKVDAAGAAAAFAELLEDRVRVLGPDHPDTLTTRHSLADWRGEAGDAAGAAAAFAELLEDRVRVLGPDHPHTLATRGNLASWRGEAGDAAGAATGFSELLEDRVRVLGPDHPQTLATRHNLAYWRGEAGDAAGAAAAFAELLEDWVRVLGPDHPHTLATRGNLAYLQQQNGKDTGTPG</sequence>
<dbReference type="SUPFAM" id="SSF48452">
    <property type="entry name" value="TPR-like"/>
    <property type="match status" value="2"/>
</dbReference>
<dbReference type="InterPro" id="IPR002182">
    <property type="entry name" value="NB-ARC"/>
</dbReference>
<dbReference type="InterPro" id="IPR011990">
    <property type="entry name" value="TPR-like_helical_dom_sf"/>
</dbReference>
<gene>
    <name evidence="2" type="ORF">ITX44_19770</name>
</gene>
<accession>A0ABS2TXT0</accession>
<dbReference type="Gene3D" id="1.25.40.10">
    <property type="entry name" value="Tetratricopeptide repeat domain"/>
    <property type="match status" value="2"/>
</dbReference>
<comment type="caution">
    <text evidence="2">The sequence shown here is derived from an EMBL/GenBank/DDBJ whole genome shotgun (WGS) entry which is preliminary data.</text>
</comment>
<evidence type="ECO:0000313" key="2">
    <source>
        <dbReference type="EMBL" id="MBM9506753.1"/>
    </source>
</evidence>
<organism evidence="2 3">
    <name type="scientific">Actinacidiphila acididurans</name>
    <dbReference type="NCBI Taxonomy" id="2784346"/>
    <lineage>
        <taxon>Bacteria</taxon>
        <taxon>Bacillati</taxon>
        <taxon>Actinomycetota</taxon>
        <taxon>Actinomycetes</taxon>
        <taxon>Kitasatosporales</taxon>
        <taxon>Streptomycetaceae</taxon>
        <taxon>Actinacidiphila</taxon>
    </lineage>
</organism>
<dbReference type="PANTHER" id="PTHR46082">
    <property type="entry name" value="ATP/GTP-BINDING PROTEIN-RELATED"/>
    <property type="match status" value="1"/>
</dbReference>
<dbReference type="RefSeq" id="WP_205358620.1">
    <property type="nucleotide sequence ID" value="NZ_JADKYB010000010.1"/>
</dbReference>
<dbReference type="SUPFAM" id="SSF52540">
    <property type="entry name" value="P-loop containing nucleoside triphosphate hydrolases"/>
    <property type="match status" value="1"/>
</dbReference>
<reference evidence="2 3" key="1">
    <citation type="submission" date="2021-01" db="EMBL/GenBank/DDBJ databases">
        <title>Streptomyces acididurans sp. nov., isolated from a peat swamp forest soil.</title>
        <authorList>
            <person name="Chantavorakit T."/>
            <person name="Duangmal K."/>
        </authorList>
    </citation>
    <scope>NUCLEOTIDE SEQUENCE [LARGE SCALE GENOMIC DNA]</scope>
    <source>
        <strain evidence="2 3">KK5PA1</strain>
    </source>
</reference>
<dbReference type="InterPro" id="IPR053137">
    <property type="entry name" value="NLR-like"/>
</dbReference>
<dbReference type="InterPro" id="IPR027417">
    <property type="entry name" value="P-loop_NTPase"/>
</dbReference>
<dbReference type="Pfam" id="PF13374">
    <property type="entry name" value="TPR_10"/>
    <property type="match status" value="6"/>
</dbReference>
<dbReference type="Pfam" id="PF00931">
    <property type="entry name" value="NB-ARC"/>
    <property type="match status" value="1"/>
</dbReference>
<keyword evidence="3" id="KW-1185">Reference proteome</keyword>
<protein>
    <submittedName>
        <fullName evidence="2">Tetratricopeptide repeat protein</fullName>
    </submittedName>
</protein>
<dbReference type="EMBL" id="JADKYB010000010">
    <property type="protein sequence ID" value="MBM9506753.1"/>
    <property type="molecule type" value="Genomic_DNA"/>
</dbReference>
<name>A0ABS2TXT0_9ACTN</name>
<dbReference type="Proteomes" id="UP000749040">
    <property type="component" value="Unassembled WGS sequence"/>
</dbReference>
<dbReference type="Gene3D" id="3.40.50.300">
    <property type="entry name" value="P-loop containing nucleotide triphosphate hydrolases"/>
    <property type="match status" value="1"/>
</dbReference>